<proteinExistence type="inferred from homology"/>
<dbReference type="GO" id="GO:0016616">
    <property type="term" value="F:oxidoreductase activity, acting on the CH-OH group of donors, NAD or NADP as acceptor"/>
    <property type="evidence" value="ECO:0007669"/>
    <property type="project" value="TreeGrafter"/>
</dbReference>
<dbReference type="KEGG" id="brb:EH207_06335"/>
<dbReference type="SUPFAM" id="SSF51735">
    <property type="entry name" value="NAD(P)-binding Rossmann-fold domains"/>
    <property type="match status" value="1"/>
</dbReference>
<organism evidence="2 3">
    <name type="scientific">Brenneria rubrifaciens</name>
    <dbReference type="NCBI Taxonomy" id="55213"/>
    <lineage>
        <taxon>Bacteria</taxon>
        <taxon>Pseudomonadati</taxon>
        <taxon>Pseudomonadota</taxon>
        <taxon>Gammaproteobacteria</taxon>
        <taxon>Enterobacterales</taxon>
        <taxon>Pectobacteriaceae</taxon>
        <taxon>Brenneria</taxon>
    </lineage>
</organism>
<sequence>MTQTIRPEVTPAHRAKTALITGGNRGIGAAIAAQFARAGYTVAITYRSGKKEAEDTVHHITHESKSSVHSVHLDLEREHTISPAVDEAIKVLGGTVDVLVNNAGYADMSAPEFMFISHEILTRTIQTNIVGPFLVTQAVVPHIPRGGAIINIGSCLGSRVPTSGLSSYATSKAAITGFTRGLARDLGARGIRVNEIAPGSINTDMNPQDGPSSDFQRASTILGRYGEPSEIASVAVFLASDEALYITGATLAVDGGTNV</sequence>
<dbReference type="Pfam" id="PF13561">
    <property type="entry name" value="adh_short_C2"/>
    <property type="match status" value="1"/>
</dbReference>
<evidence type="ECO:0000313" key="2">
    <source>
        <dbReference type="EMBL" id="QCR08166.1"/>
    </source>
</evidence>
<dbReference type="PRINTS" id="PR00081">
    <property type="entry name" value="GDHRDH"/>
</dbReference>
<dbReference type="InterPro" id="IPR036291">
    <property type="entry name" value="NAD(P)-bd_dom_sf"/>
</dbReference>
<dbReference type="Gene3D" id="3.40.50.720">
    <property type="entry name" value="NAD(P)-binding Rossmann-like Domain"/>
    <property type="match status" value="1"/>
</dbReference>
<dbReference type="FunFam" id="3.40.50.720:FF:000084">
    <property type="entry name" value="Short-chain dehydrogenase reductase"/>
    <property type="match status" value="1"/>
</dbReference>
<keyword evidence="3" id="KW-1185">Reference proteome</keyword>
<reference evidence="2 3" key="1">
    <citation type="submission" date="2018-11" db="EMBL/GenBank/DDBJ databases">
        <title>Genome sequences of Brenneria nigrifluens and Brenneria rubrifaciens.</title>
        <authorList>
            <person name="Poret-Peterson A.T."/>
            <person name="McClean A.E."/>
            <person name="Kluepfel D.A."/>
        </authorList>
    </citation>
    <scope>NUCLEOTIDE SEQUENCE [LARGE SCALE GENOMIC DNA]</scope>
    <source>
        <strain evidence="2 3">6D370</strain>
    </source>
</reference>
<dbReference type="PRINTS" id="PR00080">
    <property type="entry name" value="SDRFAMILY"/>
</dbReference>
<dbReference type="CDD" id="cd05233">
    <property type="entry name" value="SDR_c"/>
    <property type="match status" value="1"/>
</dbReference>
<evidence type="ECO:0000313" key="3">
    <source>
        <dbReference type="Proteomes" id="UP000299580"/>
    </source>
</evidence>
<dbReference type="AlphaFoldDB" id="A0A4P8QP26"/>
<comment type="similarity">
    <text evidence="1">Belongs to the short-chain dehydrogenases/reductases (SDR) family.</text>
</comment>
<accession>A0A4P8QP26</accession>
<name>A0A4P8QP26_9GAMM</name>
<dbReference type="Proteomes" id="UP000299580">
    <property type="component" value="Chromosome"/>
</dbReference>
<dbReference type="RefSeq" id="WP_137713217.1">
    <property type="nucleotide sequence ID" value="NZ_CP034035.1"/>
</dbReference>
<dbReference type="OrthoDB" id="9803333at2"/>
<dbReference type="EMBL" id="CP034035">
    <property type="protein sequence ID" value="QCR08166.1"/>
    <property type="molecule type" value="Genomic_DNA"/>
</dbReference>
<dbReference type="PANTHER" id="PTHR42760:SF50">
    <property type="entry name" value="SHORT-CHAIN DEHYDROGENASE-RELATED"/>
    <property type="match status" value="1"/>
</dbReference>
<evidence type="ECO:0000256" key="1">
    <source>
        <dbReference type="ARBA" id="ARBA00006484"/>
    </source>
</evidence>
<dbReference type="InterPro" id="IPR002347">
    <property type="entry name" value="SDR_fam"/>
</dbReference>
<protein>
    <submittedName>
        <fullName evidence="2">SDR family oxidoreductase</fullName>
    </submittedName>
</protein>
<gene>
    <name evidence="2" type="ORF">EH207_06335</name>
</gene>
<dbReference type="PANTHER" id="PTHR42760">
    <property type="entry name" value="SHORT-CHAIN DEHYDROGENASES/REDUCTASES FAMILY MEMBER"/>
    <property type="match status" value="1"/>
</dbReference>